<dbReference type="PIR" id="JC7338">
    <property type="entry name" value="JC7338"/>
</dbReference>
<dbReference type="EMBL" id="AB036927">
    <property type="protein sequence ID" value="BAB21578.1"/>
    <property type="molecule type" value="Genomic_DNA"/>
</dbReference>
<evidence type="ECO:0000313" key="4">
    <source>
        <dbReference type="EMBL" id="BAB21578.1"/>
    </source>
</evidence>
<dbReference type="InterPro" id="IPR020904">
    <property type="entry name" value="Sc_DH/Rdtase_CS"/>
</dbReference>
<dbReference type="GO" id="GO:0050085">
    <property type="term" value="F:mannitol 2-dehydrogenase (NADP+) activity"/>
    <property type="evidence" value="ECO:0007669"/>
    <property type="project" value="UniProtKB-ARBA"/>
</dbReference>
<proteinExistence type="inferred from homology"/>
<accession>Q9C4B3</accession>
<protein>
    <submittedName>
        <fullName evidence="4">Carbonyl reductase S1</fullName>
    </submittedName>
</protein>
<dbReference type="PANTHER" id="PTHR43008">
    <property type="entry name" value="BENZIL REDUCTASE"/>
    <property type="match status" value="1"/>
</dbReference>
<keyword evidence="2" id="KW-0521">NADP</keyword>
<dbReference type="SUPFAM" id="SSF51735">
    <property type="entry name" value="NAD(P)-binding Rossmann-fold domains"/>
    <property type="match status" value="1"/>
</dbReference>
<dbReference type="GO" id="GO:0044281">
    <property type="term" value="P:small molecule metabolic process"/>
    <property type="evidence" value="ECO:0007669"/>
    <property type="project" value="UniProtKB-ARBA"/>
</dbReference>
<gene>
    <name evidence="4" type="primary">crs1</name>
</gene>
<dbReference type="PRINTS" id="PR00080">
    <property type="entry name" value="SDRFAMILY"/>
</dbReference>
<dbReference type="PANTHER" id="PTHR43008:SF13">
    <property type="entry name" value="L-XYLULOSE REDUCTASE-RELATED"/>
    <property type="match status" value="1"/>
</dbReference>
<sequence>MAKNFSNVEYPAPPPAHTKNESLQVLDLFKLNGKVASITGSSSGIGYALAEAFAQVGADVAIWYNSHDATGKAEALAKKYGVKVKAYKANVSSSDAVKQTIEQQIKDFGHLDIVVANAGIPWTKGAYIDQDDDKHFDQVVDVDLKGVGYVAKHAGRHFRERFEKEGKKGALVFTASMSGHIVNVPQFQATYNAAKAGVRHFAKSLAVEFAPFARVNSVSPGYINTEISDFVPQETQNKWWSLVPLGRGGETAELVGAYLFLASDAGSYATGTDIIVDGGYTLP</sequence>
<dbReference type="PROSITE" id="PS00061">
    <property type="entry name" value="ADH_SHORT"/>
    <property type="match status" value="1"/>
</dbReference>
<dbReference type="FunFam" id="3.40.50.720:FF:000090">
    <property type="entry name" value="NADP-dependent mannitol dehydrogenase"/>
    <property type="match status" value="1"/>
</dbReference>
<dbReference type="AlphaFoldDB" id="Q9C4B3"/>
<dbReference type="Gene3D" id="3.40.50.720">
    <property type="entry name" value="NAD(P)-binding Rossmann-like Domain"/>
    <property type="match status" value="1"/>
</dbReference>
<dbReference type="Pfam" id="PF13561">
    <property type="entry name" value="adh_short_C2"/>
    <property type="match status" value="1"/>
</dbReference>
<dbReference type="SMR" id="Q9C4B3"/>
<name>Q9C4B3_9ASCO</name>
<keyword evidence="3" id="KW-0560">Oxidoreductase</keyword>
<dbReference type="GO" id="GO:0005975">
    <property type="term" value="P:carbohydrate metabolic process"/>
    <property type="evidence" value="ECO:0007669"/>
    <property type="project" value="UniProtKB-ARBA"/>
</dbReference>
<dbReference type="BRENDA" id="1.1.1.184">
    <property type="organism ID" value="1124"/>
</dbReference>
<comment type="similarity">
    <text evidence="1">Belongs to the short-chain dehydrogenases/reductases (SDR) family.</text>
</comment>
<dbReference type="InterPro" id="IPR036291">
    <property type="entry name" value="NAD(P)-bd_dom_sf"/>
</dbReference>
<reference evidence="4" key="1">
    <citation type="journal article" date="2000" name="Biosci. Biotechnol. Biochem.">
        <title>Molecular cloning and overexpression of the gene encoding an NADPH-dependent carbonyl reductase from Candida magnoliae, involved in stereoselective reduction of ethyl 4-chloro-3-oxobutanoate.</title>
        <authorList>
            <person name="Yasohara Y."/>
            <person name="Kizaki N."/>
            <person name="Hasegawa J."/>
            <person name="Wada M."/>
            <person name="Kataoka M."/>
            <person name="Shimizu S."/>
        </authorList>
    </citation>
    <scope>NUCLEOTIDE SEQUENCE</scope>
</reference>
<evidence type="ECO:0000256" key="1">
    <source>
        <dbReference type="ARBA" id="ARBA00006484"/>
    </source>
</evidence>
<dbReference type="GO" id="GO:0050664">
    <property type="term" value="F:oxidoreductase activity, acting on NAD(P)H, oxygen as acceptor"/>
    <property type="evidence" value="ECO:0007669"/>
    <property type="project" value="TreeGrafter"/>
</dbReference>
<dbReference type="SABIO-RK" id="Q9C4B3"/>
<evidence type="ECO:0000256" key="3">
    <source>
        <dbReference type="ARBA" id="ARBA00023002"/>
    </source>
</evidence>
<dbReference type="PRINTS" id="PR00081">
    <property type="entry name" value="GDHRDH"/>
</dbReference>
<dbReference type="InterPro" id="IPR002347">
    <property type="entry name" value="SDR_fam"/>
</dbReference>
<organism evidence="4">
    <name type="scientific">Starmerella magnoliae</name>
    <dbReference type="NCBI Taxonomy" id="5490"/>
    <lineage>
        <taxon>Eukaryota</taxon>
        <taxon>Fungi</taxon>
        <taxon>Dikarya</taxon>
        <taxon>Ascomycota</taxon>
        <taxon>Saccharomycotina</taxon>
        <taxon>Dipodascomycetes</taxon>
        <taxon>Dipodascales</taxon>
        <taxon>Trichomonascaceae</taxon>
        <taxon>Starmerella</taxon>
    </lineage>
</organism>
<evidence type="ECO:0000256" key="2">
    <source>
        <dbReference type="ARBA" id="ARBA00022857"/>
    </source>
</evidence>